<evidence type="ECO:0000256" key="4">
    <source>
        <dbReference type="ARBA" id="ARBA00011738"/>
    </source>
</evidence>
<dbReference type="InterPro" id="IPR012349">
    <property type="entry name" value="Split_barrel_FMN-bd"/>
</dbReference>
<keyword evidence="5 9" id="KW-0285">Flavoprotein</keyword>
<reference evidence="14" key="1">
    <citation type="submission" date="2016-09" db="EMBL/GenBank/DDBJ databases">
        <authorList>
            <person name="Capua I."/>
            <person name="De Benedictis P."/>
            <person name="Joannis T."/>
            <person name="Lombin L.H."/>
            <person name="Cattoli G."/>
        </authorList>
    </citation>
    <scope>NUCLEOTIDE SEQUENCE</scope>
    <source>
        <strain evidence="14">B9</strain>
    </source>
</reference>
<dbReference type="SUPFAM" id="SSF50475">
    <property type="entry name" value="FMN-binding split barrel"/>
    <property type="match status" value="1"/>
</dbReference>
<feature type="binding site" evidence="9 11">
    <location>
        <begin position="61"/>
        <end position="66"/>
    </location>
    <ligand>
        <name>FMN</name>
        <dbReference type="ChEBI" id="CHEBI:58210"/>
    </ligand>
</feature>
<dbReference type="PANTHER" id="PTHR10851">
    <property type="entry name" value="PYRIDOXINE-5-PHOSPHATE OXIDASE"/>
    <property type="match status" value="1"/>
</dbReference>
<feature type="domain" description="Pyridoxine 5'-phosphate oxidase dimerisation C-terminal" evidence="13">
    <location>
        <begin position="171"/>
        <end position="212"/>
    </location>
</feature>
<dbReference type="InterPro" id="IPR011576">
    <property type="entry name" value="Pyridox_Oxase_N"/>
</dbReference>
<evidence type="ECO:0000256" key="2">
    <source>
        <dbReference type="ARBA" id="ARBA00005037"/>
    </source>
</evidence>
<comment type="pathway">
    <text evidence="2 9">Cofactor metabolism; pyridoxal 5'-phosphate salvage; pyridoxal 5'-phosphate from pyridoxine 5'-phosphate: step 1/1.</text>
</comment>
<dbReference type="InterPro" id="IPR000659">
    <property type="entry name" value="Pyridox_Oxase"/>
</dbReference>
<keyword evidence="6 9" id="KW-0288">FMN</keyword>
<feature type="binding site" evidence="9 11">
    <location>
        <position position="82"/>
    </location>
    <ligand>
        <name>FMN</name>
        <dbReference type="ChEBI" id="CHEBI:58210"/>
    </ligand>
</feature>
<organism evidence="14">
    <name type="scientific">Cupriavidus necator</name>
    <name type="common">Alcaligenes eutrophus</name>
    <name type="synonym">Ralstonia eutropha</name>
    <dbReference type="NCBI Taxonomy" id="106590"/>
    <lineage>
        <taxon>Bacteria</taxon>
        <taxon>Pseudomonadati</taxon>
        <taxon>Pseudomonadota</taxon>
        <taxon>Betaproteobacteria</taxon>
        <taxon>Burkholderiales</taxon>
        <taxon>Burkholderiaceae</taxon>
        <taxon>Cupriavidus</taxon>
    </lineage>
</organism>
<dbReference type="Gene3D" id="2.30.110.10">
    <property type="entry name" value="Electron Transport, Fmn-binding Protein, Chain A"/>
    <property type="match status" value="1"/>
</dbReference>
<comment type="catalytic activity">
    <reaction evidence="9">
        <text>pyridoxamine 5'-phosphate + O2 + H2O = pyridoxal 5'-phosphate + H2O2 + NH4(+)</text>
        <dbReference type="Rhea" id="RHEA:15817"/>
        <dbReference type="ChEBI" id="CHEBI:15377"/>
        <dbReference type="ChEBI" id="CHEBI:15379"/>
        <dbReference type="ChEBI" id="CHEBI:16240"/>
        <dbReference type="ChEBI" id="CHEBI:28938"/>
        <dbReference type="ChEBI" id="CHEBI:58451"/>
        <dbReference type="ChEBI" id="CHEBI:597326"/>
        <dbReference type="EC" id="1.4.3.5"/>
    </reaction>
</comment>
<dbReference type="GO" id="GO:0010181">
    <property type="term" value="F:FMN binding"/>
    <property type="evidence" value="ECO:0007669"/>
    <property type="project" value="UniProtKB-UniRule"/>
</dbReference>
<feature type="binding site" evidence="9 11">
    <location>
        <begin position="76"/>
        <end position="77"/>
    </location>
    <ligand>
        <name>FMN</name>
        <dbReference type="ChEBI" id="CHEBI:58210"/>
    </ligand>
</feature>
<feature type="binding site" evidence="9 11">
    <location>
        <position position="194"/>
    </location>
    <ligand>
        <name>FMN</name>
        <dbReference type="ChEBI" id="CHEBI:58210"/>
    </ligand>
</feature>
<feature type="binding site" evidence="9 11">
    <location>
        <position position="184"/>
    </location>
    <ligand>
        <name>FMN</name>
        <dbReference type="ChEBI" id="CHEBI:58210"/>
    </ligand>
</feature>
<dbReference type="GO" id="GO:0008615">
    <property type="term" value="P:pyridoxine biosynthetic process"/>
    <property type="evidence" value="ECO:0007669"/>
    <property type="project" value="UniProtKB-UniRule"/>
</dbReference>
<evidence type="ECO:0000259" key="12">
    <source>
        <dbReference type="Pfam" id="PF01243"/>
    </source>
</evidence>
<sequence length="212" mass="24032">MTQLADLRRSYVLGSLSETDVAPDPMSQFKRWFDEAVTAKLPEPNAMTLATVDADGQPSARIVLLKGIDDRGFTFFTNYESRKGLDLAANPRAALLFHWVQLERQVRVEGHVEKVSDDESDAYFATRPLGSRVGAWASAQSREVPGRDVLEQREQEYRSKFGENPPRPPHWGGYRLVPTALEFWQGRPSRLHDRIVFRLQPGGGWQIVRLSP</sequence>
<dbReference type="GO" id="GO:0004733">
    <property type="term" value="F:pyridoxamine phosphate oxidase activity"/>
    <property type="evidence" value="ECO:0007669"/>
    <property type="project" value="UniProtKB-UniRule"/>
</dbReference>
<feature type="binding site" evidence="10">
    <location>
        <begin position="8"/>
        <end position="11"/>
    </location>
    <ligand>
        <name>substrate</name>
    </ligand>
</feature>
<evidence type="ECO:0000256" key="7">
    <source>
        <dbReference type="ARBA" id="ARBA00023002"/>
    </source>
</evidence>
<keyword evidence="8 9" id="KW-0664">Pyridoxine biosynthesis</keyword>
<proteinExistence type="inferred from homology"/>
<gene>
    <name evidence="9 14" type="primary">pdxH</name>
    <name evidence="14" type="ORF">CNECB9_3510004</name>
</gene>
<dbReference type="HAMAP" id="MF_01629">
    <property type="entry name" value="PdxH"/>
    <property type="match status" value="1"/>
</dbReference>
<dbReference type="AlphaFoldDB" id="A0A1K0IIW8"/>
<evidence type="ECO:0000259" key="13">
    <source>
        <dbReference type="Pfam" id="PF10590"/>
    </source>
</evidence>
<dbReference type="RefSeq" id="WP_340526713.1">
    <property type="nucleotide sequence ID" value="NZ_FMSH01000281.1"/>
</dbReference>
<comment type="function">
    <text evidence="9">Catalyzes the oxidation of either pyridoxine 5'-phosphate (PNP) or pyridoxamine 5'-phosphate (PMP) into pyridoxal 5'-phosphate (PLP).</text>
</comment>
<name>A0A1K0IIW8_CUPNE</name>
<comment type="catalytic activity">
    <reaction evidence="9">
        <text>pyridoxine 5'-phosphate + O2 = pyridoxal 5'-phosphate + H2O2</text>
        <dbReference type="Rhea" id="RHEA:15149"/>
        <dbReference type="ChEBI" id="CHEBI:15379"/>
        <dbReference type="ChEBI" id="CHEBI:16240"/>
        <dbReference type="ChEBI" id="CHEBI:58589"/>
        <dbReference type="ChEBI" id="CHEBI:597326"/>
        <dbReference type="EC" id="1.4.3.5"/>
    </reaction>
</comment>
<comment type="pathway">
    <text evidence="1 9">Cofactor metabolism; pyridoxal 5'-phosphate salvage; pyridoxal 5'-phosphate from pyridoxamine 5'-phosphate: step 1/1.</text>
</comment>
<keyword evidence="7 9" id="KW-0560">Oxidoreductase</keyword>
<dbReference type="EMBL" id="FMSH01000281">
    <property type="protein sequence ID" value="SCU77010.1"/>
    <property type="molecule type" value="Genomic_DNA"/>
</dbReference>
<evidence type="ECO:0000256" key="8">
    <source>
        <dbReference type="ARBA" id="ARBA00023096"/>
    </source>
</evidence>
<evidence type="ECO:0000256" key="5">
    <source>
        <dbReference type="ARBA" id="ARBA00022630"/>
    </source>
</evidence>
<evidence type="ECO:0000256" key="10">
    <source>
        <dbReference type="PIRSR" id="PIRSR000190-1"/>
    </source>
</evidence>
<feature type="binding site" evidence="9 10">
    <location>
        <position position="66"/>
    </location>
    <ligand>
        <name>substrate</name>
    </ligand>
</feature>
<feature type="binding site" evidence="9 11">
    <location>
        <begin position="140"/>
        <end position="141"/>
    </location>
    <ligand>
        <name>FMN</name>
        <dbReference type="ChEBI" id="CHEBI:58210"/>
    </ligand>
</feature>
<dbReference type="PANTHER" id="PTHR10851:SF0">
    <property type="entry name" value="PYRIDOXINE-5'-PHOSPHATE OXIDASE"/>
    <property type="match status" value="1"/>
</dbReference>
<dbReference type="Pfam" id="PF10590">
    <property type="entry name" value="PNP_phzG_C"/>
    <property type="match status" value="1"/>
</dbReference>
<feature type="binding site" evidence="9 10">
    <location>
        <position position="131"/>
    </location>
    <ligand>
        <name>substrate</name>
    </ligand>
</feature>
<evidence type="ECO:0000256" key="11">
    <source>
        <dbReference type="PIRSR" id="PIRSR000190-2"/>
    </source>
</evidence>
<dbReference type="NCBIfam" id="TIGR00558">
    <property type="entry name" value="pdxH"/>
    <property type="match status" value="1"/>
</dbReference>
<feature type="binding site" evidence="9 10">
    <location>
        <position position="127"/>
    </location>
    <ligand>
        <name>substrate</name>
    </ligand>
</feature>
<evidence type="ECO:0000256" key="3">
    <source>
        <dbReference type="ARBA" id="ARBA00007301"/>
    </source>
</evidence>
<feature type="domain" description="Pyridoxamine 5'-phosphate oxidase N-terminal" evidence="12">
    <location>
        <begin position="33"/>
        <end position="158"/>
    </location>
</feature>
<dbReference type="UniPathway" id="UPA01068">
    <property type="reaction ID" value="UER00304"/>
</dbReference>
<dbReference type="FunFam" id="2.30.110.10:FF:000005">
    <property type="entry name" value="NAD(P)H-hydrate epimerase"/>
    <property type="match status" value="1"/>
</dbReference>
<comment type="cofactor">
    <cofactor evidence="9 11">
        <name>FMN</name>
        <dbReference type="ChEBI" id="CHEBI:58210"/>
    </cofactor>
    <text evidence="9 11">Binds 1 FMN per subunit.</text>
</comment>
<evidence type="ECO:0000313" key="14">
    <source>
        <dbReference type="EMBL" id="SCU77010.1"/>
    </source>
</evidence>
<dbReference type="NCBIfam" id="NF004231">
    <property type="entry name" value="PRK05679.1"/>
    <property type="match status" value="1"/>
</dbReference>
<evidence type="ECO:0000256" key="9">
    <source>
        <dbReference type="HAMAP-Rule" id="MF_01629"/>
    </source>
</evidence>
<feature type="binding site" evidence="9 11">
    <location>
        <position position="105"/>
    </location>
    <ligand>
        <name>FMN</name>
        <dbReference type="ChEBI" id="CHEBI:58210"/>
    </ligand>
</feature>
<dbReference type="EC" id="1.4.3.5" evidence="9"/>
<dbReference type="PIRSF" id="PIRSF000190">
    <property type="entry name" value="Pyd_amn-ph_oxd"/>
    <property type="match status" value="1"/>
</dbReference>
<dbReference type="InterPro" id="IPR019576">
    <property type="entry name" value="Pyridoxamine_oxidase_dimer_C"/>
</dbReference>
<protein>
    <recommendedName>
        <fullName evidence="9">Pyridoxine/pyridoxamine 5'-phosphate oxidase</fullName>
        <ecNumber evidence="9">1.4.3.5</ecNumber>
    </recommendedName>
    <alternativeName>
        <fullName evidence="9">PNP/PMP oxidase</fullName>
        <shortName evidence="9">PNPOx</shortName>
    </alternativeName>
    <alternativeName>
        <fullName evidence="9">Pyridoxal 5'-phosphate synthase</fullName>
    </alternativeName>
</protein>
<feature type="binding site" evidence="9 10">
    <location>
        <position position="123"/>
    </location>
    <ligand>
        <name>substrate</name>
    </ligand>
</feature>
<dbReference type="InterPro" id="IPR019740">
    <property type="entry name" value="Pyridox_Oxase_CS"/>
</dbReference>
<evidence type="ECO:0000256" key="6">
    <source>
        <dbReference type="ARBA" id="ARBA00022643"/>
    </source>
</evidence>
<accession>A0A1K0IIW8</accession>
<feature type="binding site" evidence="9 11">
    <location>
        <position position="83"/>
    </location>
    <ligand>
        <name>FMN</name>
        <dbReference type="ChEBI" id="CHEBI:58210"/>
    </ligand>
</feature>
<evidence type="ECO:0000256" key="1">
    <source>
        <dbReference type="ARBA" id="ARBA00004738"/>
    </source>
</evidence>
<dbReference type="PROSITE" id="PS01064">
    <property type="entry name" value="PYRIDOX_OXIDASE"/>
    <property type="match status" value="1"/>
</dbReference>
<comment type="similarity">
    <text evidence="3 9">Belongs to the pyridoxamine 5'-phosphate oxidase family.</text>
</comment>
<comment type="subunit">
    <text evidence="4 9">Homodimer.</text>
</comment>
<feature type="binding site" evidence="9 10">
    <location>
        <begin position="190"/>
        <end position="192"/>
    </location>
    <ligand>
        <name>substrate</name>
    </ligand>
</feature>
<dbReference type="Pfam" id="PF01243">
    <property type="entry name" value="PNPOx_N"/>
    <property type="match status" value="1"/>
</dbReference>